<evidence type="ECO:0000313" key="3">
    <source>
        <dbReference type="Proteomes" id="UP001217089"/>
    </source>
</evidence>
<proteinExistence type="predicted"/>
<reference evidence="2 3" key="1">
    <citation type="submission" date="2022-12" db="EMBL/GenBank/DDBJ databases">
        <title>Chromosome-level genome of Tegillarca granosa.</title>
        <authorList>
            <person name="Kim J."/>
        </authorList>
    </citation>
    <scope>NUCLEOTIDE SEQUENCE [LARGE SCALE GENOMIC DNA]</scope>
    <source>
        <strain evidence="2">Teg-2019</strain>
        <tissue evidence="2">Adductor muscle</tissue>
    </source>
</reference>
<feature type="region of interest" description="Disordered" evidence="1">
    <location>
        <begin position="1"/>
        <end position="31"/>
    </location>
</feature>
<dbReference type="Proteomes" id="UP001217089">
    <property type="component" value="Unassembled WGS sequence"/>
</dbReference>
<organism evidence="2 3">
    <name type="scientific">Tegillarca granosa</name>
    <name type="common">Malaysian cockle</name>
    <name type="synonym">Anadara granosa</name>
    <dbReference type="NCBI Taxonomy" id="220873"/>
    <lineage>
        <taxon>Eukaryota</taxon>
        <taxon>Metazoa</taxon>
        <taxon>Spiralia</taxon>
        <taxon>Lophotrochozoa</taxon>
        <taxon>Mollusca</taxon>
        <taxon>Bivalvia</taxon>
        <taxon>Autobranchia</taxon>
        <taxon>Pteriomorphia</taxon>
        <taxon>Arcoida</taxon>
        <taxon>Arcoidea</taxon>
        <taxon>Arcidae</taxon>
        <taxon>Tegillarca</taxon>
    </lineage>
</organism>
<name>A0ABQ9E1M2_TEGGR</name>
<accession>A0ABQ9E1M2</accession>
<evidence type="ECO:0000256" key="1">
    <source>
        <dbReference type="SAM" id="MobiDB-lite"/>
    </source>
</evidence>
<evidence type="ECO:0000313" key="2">
    <source>
        <dbReference type="EMBL" id="KAJ8299363.1"/>
    </source>
</evidence>
<sequence length="97" mass="10858">MTNCGGESPNLLHNYGNIPNDHDHSEKTSMIGGDSDITNTYNNLAKKKATTAVQKAGCYLRMFSRVYIMLINCVQKLIIQNKPITKVTIIHVHLLSR</sequence>
<keyword evidence="3" id="KW-1185">Reference proteome</keyword>
<comment type="caution">
    <text evidence="2">The sequence shown here is derived from an EMBL/GenBank/DDBJ whole genome shotgun (WGS) entry which is preliminary data.</text>
</comment>
<dbReference type="EMBL" id="JARBDR010000921">
    <property type="protein sequence ID" value="KAJ8299363.1"/>
    <property type="molecule type" value="Genomic_DNA"/>
</dbReference>
<gene>
    <name evidence="2" type="ORF">KUTeg_023423</name>
</gene>
<protein>
    <submittedName>
        <fullName evidence="2">Uncharacterized protein</fullName>
    </submittedName>
</protein>